<evidence type="ECO:0000256" key="5">
    <source>
        <dbReference type="PROSITE-ProRule" id="PRU01355"/>
    </source>
</evidence>
<dbReference type="SUPFAM" id="SSF55486">
    <property type="entry name" value="Metalloproteases ('zincins'), catalytic domain"/>
    <property type="match status" value="1"/>
</dbReference>
<dbReference type="Pfam" id="PF01401">
    <property type="entry name" value="Peptidase_M2"/>
    <property type="match status" value="2"/>
</dbReference>
<accession>A0ABY6K2I8</accession>
<dbReference type="EMBL" id="CP092863">
    <property type="protein sequence ID" value="UYV61410.1"/>
    <property type="molecule type" value="Genomic_DNA"/>
</dbReference>
<evidence type="ECO:0000256" key="3">
    <source>
        <dbReference type="ARBA" id="ARBA00023157"/>
    </source>
</evidence>
<comment type="cofactor">
    <cofactor evidence="6">
        <name>Zn(2+)</name>
        <dbReference type="ChEBI" id="CHEBI:29105"/>
    </cofactor>
    <text evidence="6">Binds 2 Zn(2+) ions per subunit.</text>
</comment>
<reference evidence="7 8" key="1">
    <citation type="submission" date="2022-01" db="EMBL/GenBank/DDBJ databases">
        <title>A chromosomal length assembly of Cordylochernes scorpioides.</title>
        <authorList>
            <person name="Zeh D."/>
            <person name="Zeh J."/>
        </authorList>
    </citation>
    <scope>NUCLEOTIDE SEQUENCE [LARGE SCALE GENOMIC DNA]</scope>
    <source>
        <strain evidence="7">IN4F17</strain>
        <tissue evidence="7">Whole Body</tissue>
    </source>
</reference>
<dbReference type="PANTHER" id="PTHR10514">
    <property type="entry name" value="ANGIOTENSIN-CONVERTING ENZYME"/>
    <property type="match status" value="1"/>
</dbReference>
<dbReference type="EC" id="3.4.-.-" evidence="6"/>
<protein>
    <recommendedName>
        <fullName evidence="6">Angiotensin-converting enzyme</fullName>
        <ecNumber evidence="6">3.4.-.-</ecNumber>
    </recommendedName>
</protein>
<keyword evidence="6" id="KW-0482">Metalloprotease</keyword>
<keyword evidence="8" id="KW-1185">Reference proteome</keyword>
<keyword evidence="6" id="KW-0645">Protease</keyword>
<evidence type="ECO:0000256" key="4">
    <source>
        <dbReference type="ARBA" id="ARBA00023180"/>
    </source>
</evidence>
<keyword evidence="3" id="KW-1015">Disulfide bond</keyword>
<keyword evidence="6" id="KW-0479">Metal-binding</keyword>
<keyword evidence="6" id="KW-0378">Hydrolase</keyword>
<keyword evidence="6" id="KW-0121">Carboxypeptidase</keyword>
<comment type="similarity">
    <text evidence="1 5 6">Belongs to the peptidase M2 family.</text>
</comment>
<dbReference type="PANTHER" id="PTHR10514:SF27">
    <property type="entry name" value="ANGIOTENSIN-CONVERTING ENZYME"/>
    <property type="match status" value="1"/>
</dbReference>
<organism evidence="7 8">
    <name type="scientific">Cordylochernes scorpioides</name>
    <dbReference type="NCBI Taxonomy" id="51811"/>
    <lineage>
        <taxon>Eukaryota</taxon>
        <taxon>Metazoa</taxon>
        <taxon>Ecdysozoa</taxon>
        <taxon>Arthropoda</taxon>
        <taxon>Chelicerata</taxon>
        <taxon>Arachnida</taxon>
        <taxon>Pseudoscorpiones</taxon>
        <taxon>Cheliferoidea</taxon>
        <taxon>Chernetidae</taxon>
        <taxon>Cordylochernes</taxon>
    </lineage>
</organism>
<proteinExistence type="inferred from homology"/>
<evidence type="ECO:0000256" key="1">
    <source>
        <dbReference type="ARBA" id="ARBA00008139"/>
    </source>
</evidence>
<evidence type="ECO:0000256" key="6">
    <source>
        <dbReference type="RuleBase" id="RU361144"/>
    </source>
</evidence>
<keyword evidence="6" id="KW-0862">Zinc</keyword>
<comment type="caution">
    <text evidence="5">Lacks conserved residue(s) required for the propagation of feature annotation.</text>
</comment>
<evidence type="ECO:0000313" key="8">
    <source>
        <dbReference type="Proteomes" id="UP001235939"/>
    </source>
</evidence>
<evidence type="ECO:0000313" key="7">
    <source>
        <dbReference type="EMBL" id="UYV61410.1"/>
    </source>
</evidence>
<name>A0ABY6K2I8_9ARAC</name>
<keyword evidence="4 6" id="KW-0325">Glycoprotein</keyword>
<dbReference type="Proteomes" id="UP001235939">
    <property type="component" value="Chromosome 01"/>
</dbReference>
<dbReference type="InterPro" id="IPR001548">
    <property type="entry name" value="Peptidase_M2"/>
</dbReference>
<sequence length="246" mass="27962">MKNFVKAMDRNASGFVYLKQKCSSISDAKIKEGIFLGPQIRELLQDGNFQNSLNEVDAAAWNSFRNVCKNFLGSVKYTDLSSTMTQMYGNTKVKVGGKTMELEPDLYKVMSDMNNASAMREAWVAWRDAVGRPLRNFYLRFLNLTNEVARANGNVSPLTNEVARANDFTDMSEMRLDTYETPNFPQTVEDLWEQAKPLYQRLHGYVRVKLKKKFPKVKFPRDGTIPAHLIGNCVNGSPSTYLSMLL</sequence>
<keyword evidence="2" id="KW-0732">Signal</keyword>
<evidence type="ECO:0000256" key="2">
    <source>
        <dbReference type="ARBA" id="ARBA00022729"/>
    </source>
</evidence>
<gene>
    <name evidence="7" type="ORF">LAZ67_1004760</name>
</gene>
<dbReference type="PROSITE" id="PS52011">
    <property type="entry name" value="PEPTIDASE_M2"/>
    <property type="match status" value="1"/>
</dbReference>
<dbReference type="PRINTS" id="PR00791">
    <property type="entry name" value="PEPDIPTASEA"/>
</dbReference>